<protein>
    <submittedName>
        <fullName evidence="1">Uncharacterized protein</fullName>
    </submittedName>
</protein>
<evidence type="ECO:0000313" key="2">
    <source>
        <dbReference type="Proteomes" id="UP000581189"/>
    </source>
</evidence>
<sequence>MAQVMAISQLLIRDLSFYAAIMRLNVSTAGKSVPQIHKRANLRVTIPQPSDTS</sequence>
<comment type="caution">
    <text evidence="1">The sequence shown here is derived from an EMBL/GenBank/DDBJ whole genome shotgun (WGS) entry which is preliminary data.</text>
</comment>
<organism evidence="1 2">
    <name type="scientific">Aquipseudomonas guryensis</name>
    <dbReference type="NCBI Taxonomy" id="2759165"/>
    <lineage>
        <taxon>Bacteria</taxon>
        <taxon>Pseudomonadati</taxon>
        <taxon>Pseudomonadota</taxon>
        <taxon>Gammaproteobacteria</taxon>
        <taxon>Pseudomonadales</taxon>
        <taxon>Pseudomonadaceae</taxon>
        <taxon>Aquipseudomonas</taxon>
    </lineage>
</organism>
<name>A0A7W4DD03_9GAMM</name>
<dbReference type="Proteomes" id="UP000581189">
    <property type="component" value="Unassembled WGS sequence"/>
</dbReference>
<proteinExistence type="predicted"/>
<evidence type="ECO:0000313" key="1">
    <source>
        <dbReference type="EMBL" id="MBB1520352.1"/>
    </source>
</evidence>
<reference evidence="1 2" key="1">
    <citation type="submission" date="2020-08" db="EMBL/GenBank/DDBJ databases">
        <authorList>
            <person name="Kim C.M."/>
        </authorList>
    </citation>
    <scope>NUCLEOTIDE SEQUENCE [LARGE SCALE GENOMIC DNA]</scope>
    <source>
        <strain evidence="1 2">SR9</strain>
    </source>
</reference>
<dbReference type="RefSeq" id="WP_182834342.1">
    <property type="nucleotide sequence ID" value="NZ_JACJFN010000003.1"/>
</dbReference>
<accession>A0A7W4DD03</accession>
<dbReference type="AlphaFoldDB" id="A0A7W4DD03"/>
<dbReference type="EMBL" id="JACJFN010000003">
    <property type="protein sequence ID" value="MBB1520352.1"/>
    <property type="molecule type" value="Genomic_DNA"/>
</dbReference>
<keyword evidence="2" id="KW-1185">Reference proteome</keyword>
<gene>
    <name evidence="1" type="ORF">H3H45_13960</name>
</gene>